<dbReference type="Proteomes" id="UP000436088">
    <property type="component" value="Unassembled WGS sequence"/>
</dbReference>
<evidence type="ECO:0000313" key="1">
    <source>
        <dbReference type="EMBL" id="KAE8664971.1"/>
    </source>
</evidence>
<proteinExistence type="predicted"/>
<sequence length="118" mass="13679">MSQRYGLLLLQQLRPQQIPLGINYDDSIIQARNPGLPGNQYMNPISMWVAQPQDPKKKMMNQLHELEKQLLVYKNDEGDVVSVITNTNSEWSETIQNAYFFNNFIVFLHVTDCLSSFD</sequence>
<comment type="caution">
    <text evidence="1">The sequence shown here is derived from an EMBL/GenBank/DDBJ whole genome shotgun (WGS) entry which is preliminary data.</text>
</comment>
<reference evidence="1" key="1">
    <citation type="submission" date="2019-09" db="EMBL/GenBank/DDBJ databases">
        <title>Draft genome information of white flower Hibiscus syriacus.</title>
        <authorList>
            <person name="Kim Y.-M."/>
        </authorList>
    </citation>
    <scope>NUCLEOTIDE SEQUENCE [LARGE SCALE GENOMIC DNA]</scope>
    <source>
        <strain evidence="1">YM2019G1</strain>
    </source>
</reference>
<evidence type="ECO:0000313" key="2">
    <source>
        <dbReference type="Proteomes" id="UP000436088"/>
    </source>
</evidence>
<accession>A0A6A2WV38</accession>
<name>A0A6A2WV38_HIBSY</name>
<dbReference type="EMBL" id="VEPZ02001640">
    <property type="protein sequence ID" value="KAE8664971.1"/>
    <property type="molecule type" value="Genomic_DNA"/>
</dbReference>
<gene>
    <name evidence="1" type="ORF">F3Y22_tig00112737pilonHSYRG00040</name>
</gene>
<protein>
    <submittedName>
        <fullName evidence="1">Uncharacterized protein</fullName>
    </submittedName>
</protein>
<organism evidence="1 2">
    <name type="scientific">Hibiscus syriacus</name>
    <name type="common">Rose of Sharon</name>
    <dbReference type="NCBI Taxonomy" id="106335"/>
    <lineage>
        <taxon>Eukaryota</taxon>
        <taxon>Viridiplantae</taxon>
        <taxon>Streptophyta</taxon>
        <taxon>Embryophyta</taxon>
        <taxon>Tracheophyta</taxon>
        <taxon>Spermatophyta</taxon>
        <taxon>Magnoliopsida</taxon>
        <taxon>eudicotyledons</taxon>
        <taxon>Gunneridae</taxon>
        <taxon>Pentapetalae</taxon>
        <taxon>rosids</taxon>
        <taxon>malvids</taxon>
        <taxon>Malvales</taxon>
        <taxon>Malvaceae</taxon>
        <taxon>Malvoideae</taxon>
        <taxon>Hibiscus</taxon>
    </lineage>
</organism>
<keyword evidence="2" id="KW-1185">Reference proteome</keyword>
<dbReference type="AlphaFoldDB" id="A0A6A2WV38"/>